<feature type="non-terminal residue" evidence="1">
    <location>
        <position position="1"/>
    </location>
</feature>
<accession>A0A0B6YHI4</accession>
<name>A0A0B6YHI4_9EUPU</name>
<proteinExistence type="predicted"/>
<feature type="non-terminal residue" evidence="1">
    <location>
        <position position="73"/>
    </location>
</feature>
<evidence type="ECO:0000313" key="1">
    <source>
        <dbReference type="EMBL" id="CEK55698.1"/>
    </source>
</evidence>
<sequence>SRDIPLVLFFADLPIFSPSSCLQSIGFWIGLAESLISAHTLRGRSECQVCWLILPSSPDMVAEPTNLSALSLP</sequence>
<organism evidence="1">
    <name type="scientific">Arion vulgaris</name>
    <dbReference type="NCBI Taxonomy" id="1028688"/>
    <lineage>
        <taxon>Eukaryota</taxon>
        <taxon>Metazoa</taxon>
        <taxon>Spiralia</taxon>
        <taxon>Lophotrochozoa</taxon>
        <taxon>Mollusca</taxon>
        <taxon>Gastropoda</taxon>
        <taxon>Heterobranchia</taxon>
        <taxon>Euthyneura</taxon>
        <taxon>Panpulmonata</taxon>
        <taxon>Eupulmonata</taxon>
        <taxon>Stylommatophora</taxon>
        <taxon>Helicina</taxon>
        <taxon>Arionoidea</taxon>
        <taxon>Arionidae</taxon>
        <taxon>Arion</taxon>
    </lineage>
</organism>
<reference evidence="1" key="1">
    <citation type="submission" date="2014-12" db="EMBL/GenBank/DDBJ databases">
        <title>Insight into the proteome of Arion vulgaris.</title>
        <authorList>
            <person name="Aradska J."/>
            <person name="Bulat T."/>
            <person name="Smidak R."/>
            <person name="Sarate P."/>
            <person name="Gangsoo J."/>
            <person name="Sialana F."/>
            <person name="Bilban M."/>
            <person name="Lubec G."/>
        </authorList>
    </citation>
    <scope>NUCLEOTIDE SEQUENCE</scope>
    <source>
        <tissue evidence="1">Skin</tissue>
    </source>
</reference>
<dbReference type="AlphaFoldDB" id="A0A0B6YHI4"/>
<gene>
    <name evidence="1" type="primary">ORF25827</name>
</gene>
<protein>
    <submittedName>
        <fullName evidence="1">Uncharacterized protein</fullName>
    </submittedName>
</protein>
<dbReference type="EMBL" id="HACG01008833">
    <property type="protein sequence ID" value="CEK55698.1"/>
    <property type="molecule type" value="Transcribed_RNA"/>
</dbReference>